<keyword evidence="6 8" id="KW-1133">Transmembrane helix</keyword>
<evidence type="ECO:0000256" key="1">
    <source>
        <dbReference type="ARBA" id="ARBA00004651"/>
    </source>
</evidence>
<feature type="transmembrane region" description="Helical" evidence="8">
    <location>
        <begin position="71"/>
        <end position="94"/>
    </location>
</feature>
<dbReference type="Pfam" id="PF04093">
    <property type="entry name" value="MreD"/>
    <property type="match status" value="1"/>
</dbReference>
<accession>A0A841R7Z3</accession>
<evidence type="ECO:0000256" key="4">
    <source>
        <dbReference type="ARBA" id="ARBA00022692"/>
    </source>
</evidence>
<keyword evidence="7 8" id="KW-0472">Membrane</keyword>
<evidence type="ECO:0000256" key="8">
    <source>
        <dbReference type="SAM" id="Phobius"/>
    </source>
</evidence>
<dbReference type="Proteomes" id="UP000587760">
    <property type="component" value="Unassembled WGS sequence"/>
</dbReference>
<gene>
    <name evidence="9" type="ORF">HNR50_000722</name>
</gene>
<sequence>MIKRLLISSAFLFGIIIIQSTLFRYIAIYEVIPNLYLIYLVFTSFYNGGLHGTVCGFATGLVEDAVSISPLGFHSIIKTIIGSVYSSFNGLVILDRIVMPMAFVLIATVLNRLLAFGVISLFNLSVPVHSVFSRFFLIEIVYNTILTPPVFFIAHKIKDRLDGRRGL</sequence>
<feature type="transmembrane region" description="Helical" evidence="8">
    <location>
        <begin position="101"/>
        <end position="122"/>
    </location>
</feature>
<feature type="transmembrane region" description="Helical" evidence="8">
    <location>
        <begin position="134"/>
        <end position="154"/>
    </location>
</feature>
<dbReference type="EMBL" id="JACHGJ010000001">
    <property type="protein sequence ID" value="MBB6479089.1"/>
    <property type="molecule type" value="Genomic_DNA"/>
</dbReference>
<evidence type="ECO:0000256" key="6">
    <source>
        <dbReference type="ARBA" id="ARBA00022989"/>
    </source>
</evidence>
<evidence type="ECO:0000313" key="10">
    <source>
        <dbReference type="Proteomes" id="UP000587760"/>
    </source>
</evidence>
<dbReference type="PIRSF" id="PIRSF037497">
    <property type="entry name" value="MreD_Clostridium/Treponema_prd"/>
    <property type="match status" value="1"/>
</dbReference>
<evidence type="ECO:0000313" key="9">
    <source>
        <dbReference type="EMBL" id="MBB6479089.1"/>
    </source>
</evidence>
<keyword evidence="5" id="KW-0133">Cell shape</keyword>
<keyword evidence="4 8" id="KW-0812">Transmembrane</keyword>
<proteinExistence type="inferred from homology"/>
<evidence type="ECO:0000256" key="3">
    <source>
        <dbReference type="ARBA" id="ARBA00022475"/>
    </source>
</evidence>
<reference evidence="9 10" key="1">
    <citation type="submission" date="2020-08" db="EMBL/GenBank/DDBJ databases">
        <title>Genomic Encyclopedia of Type Strains, Phase IV (KMG-IV): sequencing the most valuable type-strain genomes for metagenomic binning, comparative biology and taxonomic classification.</title>
        <authorList>
            <person name="Goeker M."/>
        </authorList>
    </citation>
    <scope>NUCLEOTIDE SEQUENCE [LARGE SCALE GENOMIC DNA]</scope>
    <source>
        <strain evidence="9 10">DSM 2461</strain>
    </source>
</reference>
<comment type="subcellular location">
    <subcellularLocation>
        <location evidence="1">Cell membrane</location>
        <topology evidence="1">Multi-pass membrane protein</topology>
    </subcellularLocation>
</comment>
<dbReference type="RefSeq" id="WP_184743869.1">
    <property type="nucleotide sequence ID" value="NZ_JACHGJ010000001.1"/>
</dbReference>
<feature type="transmembrane region" description="Helical" evidence="8">
    <location>
        <begin position="37"/>
        <end position="59"/>
    </location>
</feature>
<dbReference type="NCBIfam" id="TIGR03426">
    <property type="entry name" value="shape_MreD"/>
    <property type="match status" value="1"/>
</dbReference>
<evidence type="ECO:0000256" key="5">
    <source>
        <dbReference type="ARBA" id="ARBA00022960"/>
    </source>
</evidence>
<keyword evidence="3" id="KW-1003">Cell membrane</keyword>
<dbReference type="GO" id="GO:0005886">
    <property type="term" value="C:plasma membrane"/>
    <property type="evidence" value="ECO:0007669"/>
    <property type="project" value="UniProtKB-SubCell"/>
</dbReference>
<name>A0A841R7Z3_9SPIO</name>
<comment type="caution">
    <text evidence="9">The sequence shown here is derived from an EMBL/GenBank/DDBJ whole genome shotgun (WGS) entry which is preliminary data.</text>
</comment>
<organism evidence="9 10">
    <name type="scientific">Spirochaeta isovalerica</name>
    <dbReference type="NCBI Taxonomy" id="150"/>
    <lineage>
        <taxon>Bacteria</taxon>
        <taxon>Pseudomonadati</taxon>
        <taxon>Spirochaetota</taxon>
        <taxon>Spirochaetia</taxon>
        <taxon>Spirochaetales</taxon>
        <taxon>Spirochaetaceae</taxon>
        <taxon>Spirochaeta</taxon>
    </lineage>
</organism>
<dbReference type="GO" id="GO:0008360">
    <property type="term" value="P:regulation of cell shape"/>
    <property type="evidence" value="ECO:0007669"/>
    <property type="project" value="UniProtKB-KW"/>
</dbReference>
<evidence type="ECO:0000256" key="7">
    <source>
        <dbReference type="ARBA" id="ARBA00023136"/>
    </source>
</evidence>
<keyword evidence="10" id="KW-1185">Reference proteome</keyword>
<dbReference type="AlphaFoldDB" id="A0A841R7Z3"/>
<feature type="transmembrane region" description="Helical" evidence="8">
    <location>
        <begin position="6"/>
        <end position="25"/>
    </location>
</feature>
<evidence type="ECO:0000256" key="2">
    <source>
        <dbReference type="ARBA" id="ARBA00007776"/>
    </source>
</evidence>
<dbReference type="InterPro" id="IPR017225">
    <property type="entry name" value="Cell_shape_determin_MreD_prd"/>
</dbReference>
<protein>
    <submittedName>
        <fullName evidence="9">Rod shape-determining protein MreD</fullName>
    </submittedName>
</protein>
<comment type="similarity">
    <text evidence="2">Belongs to the MreD family.</text>
</comment>
<dbReference type="InterPro" id="IPR007227">
    <property type="entry name" value="Cell_shape_determining_MreD"/>
</dbReference>